<accession>A0A1J1ISE6</accession>
<reference evidence="1 2" key="1">
    <citation type="submission" date="2015-04" db="EMBL/GenBank/DDBJ databases">
        <authorList>
            <person name="Syromyatnikov M.Y."/>
            <person name="Popov V.N."/>
        </authorList>
    </citation>
    <scope>NUCLEOTIDE SEQUENCE [LARGE SCALE GENOMIC DNA]</scope>
</reference>
<evidence type="ECO:0000313" key="2">
    <source>
        <dbReference type="Proteomes" id="UP000183832"/>
    </source>
</evidence>
<dbReference type="AlphaFoldDB" id="A0A1J1ISE6"/>
<organism evidence="1 2">
    <name type="scientific">Clunio marinus</name>
    <dbReference type="NCBI Taxonomy" id="568069"/>
    <lineage>
        <taxon>Eukaryota</taxon>
        <taxon>Metazoa</taxon>
        <taxon>Ecdysozoa</taxon>
        <taxon>Arthropoda</taxon>
        <taxon>Hexapoda</taxon>
        <taxon>Insecta</taxon>
        <taxon>Pterygota</taxon>
        <taxon>Neoptera</taxon>
        <taxon>Endopterygota</taxon>
        <taxon>Diptera</taxon>
        <taxon>Nematocera</taxon>
        <taxon>Chironomoidea</taxon>
        <taxon>Chironomidae</taxon>
        <taxon>Clunio</taxon>
    </lineage>
</organism>
<evidence type="ECO:0000313" key="1">
    <source>
        <dbReference type="EMBL" id="CRL03119.1"/>
    </source>
</evidence>
<dbReference type="Proteomes" id="UP000183832">
    <property type="component" value="Unassembled WGS sequence"/>
</dbReference>
<dbReference type="EMBL" id="CVRI01000059">
    <property type="protein sequence ID" value="CRL03119.1"/>
    <property type="molecule type" value="Genomic_DNA"/>
</dbReference>
<sequence>MKRFGEPLLVRNAESFHEVKFSSQKAFSVHDMNKMIVEVLIRTYSHMNVLTTHANVFCLFLFFVSLSKEMRLNQCSSYNDEEMCIQDASMKGESLLRDKIRQMNLYKGEVLSCDDEMKTEIT</sequence>
<proteinExistence type="predicted"/>
<name>A0A1J1ISE6_9DIPT</name>
<gene>
    <name evidence="1" type="ORF">CLUMA_CG016839</name>
</gene>
<protein>
    <submittedName>
        <fullName evidence="1">CLUMA_CG016839, isoform A</fullName>
    </submittedName>
</protein>
<keyword evidence="2" id="KW-1185">Reference proteome</keyword>